<feature type="compositionally biased region" description="Low complexity" evidence="6">
    <location>
        <begin position="29"/>
        <end position="44"/>
    </location>
</feature>
<comment type="subcellular location">
    <subcellularLocation>
        <location evidence="1">Membrane</location>
        <topology evidence="1">Multi-pass membrane protein</topology>
    </subcellularLocation>
</comment>
<dbReference type="PANTHER" id="PTHR10743">
    <property type="entry name" value="PROTEIN RER1"/>
    <property type="match status" value="1"/>
</dbReference>
<evidence type="ECO:0000256" key="6">
    <source>
        <dbReference type="SAM" id="MobiDB-lite"/>
    </source>
</evidence>
<feature type="compositionally biased region" description="Polar residues" evidence="6">
    <location>
        <begin position="61"/>
        <end position="87"/>
    </location>
</feature>
<evidence type="ECO:0000256" key="4">
    <source>
        <dbReference type="ARBA" id="ARBA00022989"/>
    </source>
</evidence>
<dbReference type="GO" id="GO:0006890">
    <property type="term" value="P:retrograde vesicle-mediated transport, Golgi to endoplasmic reticulum"/>
    <property type="evidence" value="ECO:0007669"/>
    <property type="project" value="TreeGrafter"/>
</dbReference>
<keyword evidence="4 7" id="KW-1133">Transmembrane helix</keyword>
<feature type="transmembrane region" description="Helical" evidence="7">
    <location>
        <begin position="153"/>
        <end position="172"/>
    </location>
</feature>
<keyword evidence="3 7" id="KW-0812">Transmembrane</keyword>
<reference evidence="8 9" key="1">
    <citation type="submission" date="2024-01" db="EMBL/GenBank/DDBJ databases">
        <title>Comparative genomics of Cryptococcus and Kwoniella reveals pathogenesis evolution and contrasting modes of karyotype evolution via chromosome fusion or intercentromeric recombination.</title>
        <authorList>
            <person name="Coelho M.A."/>
            <person name="David-Palma M."/>
            <person name="Shea T."/>
            <person name="Bowers K."/>
            <person name="McGinley-Smith S."/>
            <person name="Mohammad A.W."/>
            <person name="Gnirke A."/>
            <person name="Yurkov A.M."/>
            <person name="Nowrousian M."/>
            <person name="Sun S."/>
            <person name="Cuomo C.A."/>
            <person name="Heitman J."/>
        </authorList>
    </citation>
    <scope>NUCLEOTIDE SEQUENCE [LARGE SCALE GENOMIC DNA]</scope>
    <source>
        <strain evidence="8 9">CBS 6074</strain>
    </source>
</reference>
<comment type="similarity">
    <text evidence="2">Belongs to the RER1 family.</text>
</comment>
<feature type="region of interest" description="Disordered" evidence="6">
    <location>
        <begin position="1"/>
        <end position="95"/>
    </location>
</feature>
<keyword evidence="5 7" id="KW-0472">Membrane</keyword>
<name>A0AAX4JV97_9TREE</name>
<evidence type="ECO:0000256" key="3">
    <source>
        <dbReference type="ARBA" id="ARBA00022692"/>
    </source>
</evidence>
<dbReference type="GO" id="GO:0006621">
    <property type="term" value="P:protein retention in ER lumen"/>
    <property type="evidence" value="ECO:0007669"/>
    <property type="project" value="TreeGrafter"/>
</dbReference>
<evidence type="ECO:0000256" key="5">
    <source>
        <dbReference type="ARBA" id="ARBA00023136"/>
    </source>
</evidence>
<feature type="transmembrane region" description="Helical" evidence="7">
    <location>
        <begin position="129"/>
        <end position="147"/>
    </location>
</feature>
<dbReference type="GO" id="GO:0005783">
    <property type="term" value="C:endoplasmic reticulum"/>
    <property type="evidence" value="ECO:0007669"/>
    <property type="project" value="GOC"/>
</dbReference>
<evidence type="ECO:0000256" key="7">
    <source>
        <dbReference type="SAM" id="Phobius"/>
    </source>
</evidence>
<dbReference type="RefSeq" id="XP_066076030.1">
    <property type="nucleotide sequence ID" value="XM_066219933.1"/>
</dbReference>
<protein>
    <recommendedName>
        <fullName evidence="10">Protein RER1</fullName>
    </recommendedName>
</protein>
<gene>
    <name evidence="8" type="ORF">L201_004188</name>
</gene>
<dbReference type="Proteomes" id="UP001355207">
    <property type="component" value="Chromosome 5"/>
</dbReference>
<sequence length="305" mass="33363">MNPQNGPSYPAVNPYPTQPSGGPPPSSGPSPANGQSQQQQSIPSGGPGSGFPPRSGLAGIQPNSYSSSAPIPNFGSQSGSNYGQNQIHGGIRGGNGLPEEKNVAQIVKENTNVYARKFQALLDRSTPHVMERWLATLGLFILFALNVVFRQGWYIVCYALAIYLLNLFLAFLQPRFDPSIAEDLAADDVEEGAPGLPGAHENKPTTPGGIKGLMSGFSSGNDDEEFRPFIRRLPEFKFWYSATKATALALVSTITRATDVPVYWPILVIYFFTLFGLTMRRQIQHMIKYKYVPFDLGKKTRYGKK</sequence>
<dbReference type="GeneID" id="91094858"/>
<evidence type="ECO:0000256" key="2">
    <source>
        <dbReference type="ARBA" id="ARBA00006070"/>
    </source>
</evidence>
<dbReference type="InterPro" id="IPR004932">
    <property type="entry name" value="Rer1"/>
</dbReference>
<evidence type="ECO:0000313" key="9">
    <source>
        <dbReference type="Proteomes" id="UP001355207"/>
    </source>
</evidence>
<organism evidence="8 9">
    <name type="scientific">Kwoniella dendrophila CBS 6074</name>
    <dbReference type="NCBI Taxonomy" id="1295534"/>
    <lineage>
        <taxon>Eukaryota</taxon>
        <taxon>Fungi</taxon>
        <taxon>Dikarya</taxon>
        <taxon>Basidiomycota</taxon>
        <taxon>Agaricomycotina</taxon>
        <taxon>Tremellomycetes</taxon>
        <taxon>Tremellales</taxon>
        <taxon>Cryptococcaceae</taxon>
        <taxon>Kwoniella</taxon>
    </lineage>
</organism>
<dbReference type="Pfam" id="PF03248">
    <property type="entry name" value="Rer1"/>
    <property type="match status" value="1"/>
</dbReference>
<dbReference type="AlphaFoldDB" id="A0AAX4JV97"/>
<evidence type="ECO:0000256" key="1">
    <source>
        <dbReference type="ARBA" id="ARBA00004141"/>
    </source>
</evidence>
<evidence type="ECO:0000313" key="8">
    <source>
        <dbReference type="EMBL" id="WWC89267.1"/>
    </source>
</evidence>
<dbReference type="GO" id="GO:0000139">
    <property type="term" value="C:Golgi membrane"/>
    <property type="evidence" value="ECO:0007669"/>
    <property type="project" value="TreeGrafter"/>
</dbReference>
<feature type="transmembrane region" description="Helical" evidence="7">
    <location>
        <begin position="262"/>
        <end position="279"/>
    </location>
</feature>
<dbReference type="EMBL" id="CP144102">
    <property type="protein sequence ID" value="WWC89267.1"/>
    <property type="molecule type" value="Genomic_DNA"/>
</dbReference>
<keyword evidence="9" id="KW-1185">Reference proteome</keyword>
<accession>A0AAX4JV97</accession>
<proteinExistence type="inferred from homology"/>
<dbReference type="PANTHER" id="PTHR10743:SF0">
    <property type="entry name" value="PROTEIN RER1"/>
    <property type="match status" value="1"/>
</dbReference>
<evidence type="ECO:0008006" key="10">
    <source>
        <dbReference type="Google" id="ProtNLM"/>
    </source>
</evidence>